<reference evidence="17 30" key="6">
    <citation type="journal article" date="2020" name="Nat. Commun.">
        <title>The structures of two archaeal type IV pili illuminate evolutionary relationships.</title>
        <authorList>
            <person name="Wang F."/>
            <person name="Baquero D.P."/>
            <person name="Su Z."/>
            <person name="Beltran L.C."/>
            <person name="Prangishvili D."/>
            <person name="Krupovic M."/>
            <person name="Egelman E.H."/>
        </authorList>
    </citation>
    <scope>NUCLEOTIDE SEQUENCE [LARGE SCALE GENOMIC DNA]</scope>
    <source>
        <strain evidence="17 30">POZ149</strain>
    </source>
</reference>
<dbReference type="PANTHER" id="PTHR42957">
    <property type="entry name" value="HELICASE MJ1565-RELATED"/>
    <property type="match status" value="1"/>
</dbReference>
<evidence type="ECO:0000313" key="28">
    <source>
        <dbReference type="Proteomes" id="UP000278715"/>
    </source>
</evidence>
<evidence type="ECO:0000313" key="11">
    <source>
        <dbReference type="EMBL" id="AZF70792.1"/>
    </source>
</evidence>
<evidence type="ECO:0000313" key="20">
    <source>
        <dbReference type="Proteomes" id="UP000033085"/>
    </source>
</evidence>
<sequence length="572" mass="64565">MYEKRHIVANILMLIVAYLVDNLMYYLTSAGNLSQLVNNLSTLLLIIPILVVIFSVFITLMFSSIIVSFLYYVTAIAYALVISNNVGSTLILSTFLNLLGYYALATIIIGVILGISRRSFPDEILLNVSRLNVSVNKKNAIYGGLIVLISFLIFYEVLSSPFLFVGSIASFTLLFFISNDSIFPLIILSWFSFPFLFTQLSAYSVNEKGIELGSIEGVLAPSLVNRISNTKYGWKKFSNLKFVLNFDGAKNYNIVILGTSGSGKSSLAKSIIGKFTDASFLVFDLHGEYEIEKAERIDISKNSLNPLSLNGASPRQRALEVAYMLRSIFKLGNLQTIDIFNIIMDTYAEKGIDENDESSWNLTPPTFRDVLLMIERRKKLVDNSQDLSRLSSIEPYIQFLANQILSGNSLNMKKIFESNIILDFSKVTTDELKYVLIETILRDFRNYIYRRGISGLWKFLVIDEAPFILSKETGLEIVERLFAEVRKFGVGMILISQLTENIENIVQNSSYIFIFNVVEPKELDYLSRVLSGSDRDKYEAIYQAIRSLERGYVVTVSGDNRAILLVKLNSLK</sequence>
<feature type="transmembrane region" description="Helical" evidence="5">
    <location>
        <begin position="7"/>
        <end position="28"/>
    </location>
</feature>
<dbReference type="EMBL" id="CP033239">
    <property type="protein sequence ID" value="AZF78647.1"/>
    <property type="molecule type" value="Genomic_DNA"/>
</dbReference>
<feature type="domain" description="AAA+ ATPase" evidence="6">
    <location>
        <begin position="250"/>
        <end position="523"/>
    </location>
</feature>
<keyword evidence="5" id="KW-0812">Transmembrane</keyword>
<feature type="transmembrane region" description="Helical" evidence="5">
    <location>
        <begin position="161"/>
        <end position="178"/>
    </location>
</feature>
<evidence type="ECO:0000313" key="8">
    <source>
        <dbReference type="EMBL" id="AKA76398.1"/>
    </source>
</evidence>
<name>A0A0E3GWH7_SACSO</name>
<evidence type="ECO:0000313" key="12">
    <source>
        <dbReference type="EMBL" id="AZF73412.1"/>
    </source>
</evidence>
<dbReference type="Proteomes" id="UP000269431">
    <property type="component" value="Chromosome"/>
</dbReference>
<evidence type="ECO:0000313" key="19">
    <source>
        <dbReference type="Proteomes" id="UP000033057"/>
    </source>
</evidence>
<evidence type="ECO:0000256" key="1">
    <source>
        <dbReference type="ARBA" id="ARBA00007816"/>
    </source>
</evidence>
<dbReference type="GO" id="GO:0043139">
    <property type="term" value="F:5'-3' DNA helicase activity"/>
    <property type="evidence" value="ECO:0007669"/>
    <property type="project" value="UniProtKB-EC"/>
</dbReference>
<evidence type="ECO:0000256" key="3">
    <source>
        <dbReference type="ARBA" id="ARBA00048954"/>
    </source>
</evidence>
<keyword evidence="9" id="KW-0547">Nucleotide-binding</keyword>
<evidence type="ECO:0000313" key="27">
    <source>
        <dbReference type="Proteomes" id="UP000275843"/>
    </source>
</evidence>
<dbReference type="Proteomes" id="UP000033057">
    <property type="component" value="Chromosome"/>
</dbReference>
<reference evidence="22" key="3">
    <citation type="submission" date="2016-04" db="EMBL/GenBank/DDBJ databases">
        <authorList>
            <person name="Shah S.A."/>
            <person name="Garrett R.A."/>
        </authorList>
    </citation>
    <scope>NUCLEOTIDE SEQUENCE [LARGE SCALE GENOMIC DNA]</scope>
    <source>
        <strain evidence="22">ATCC 35091 / DSM 1616 / JCM 8930 / NBRC 15331 / P1</strain>
    </source>
</reference>
<dbReference type="Gene3D" id="3.40.50.300">
    <property type="entry name" value="P-loop containing nucleotide triphosphate hydrolases"/>
    <property type="match status" value="2"/>
</dbReference>
<dbReference type="Proteomes" id="UP000076770">
    <property type="component" value="Chromosome i"/>
</dbReference>
<organism evidence="9 21">
    <name type="scientific">Saccharolobus solfataricus</name>
    <name type="common">Sulfolobus solfataricus</name>
    <dbReference type="NCBI Taxonomy" id="2287"/>
    <lineage>
        <taxon>Archaea</taxon>
        <taxon>Thermoproteota</taxon>
        <taxon>Thermoprotei</taxon>
        <taxon>Sulfolobales</taxon>
        <taxon>Sulfolobaceae</taxon>
        <taxon>Saccharolobus</taxon>
    </lineage>
</organism>
<dbReference type="InterPro" id="IPR002789">
    <property type="entry name" value="HerA_central"/>
</dbReference>
<dbReference type="GO" id="GO:0043138">
    <property type="term" value="F:3'-5' DNA helicase activity"/>
    <property type="evidence" value="ECO:0007669"/>
    <property type="project" value="UniProtKB-EC"/>
</dbReference>
<dbReference type="Proteomes" id="UP000033106">
    <property type="component" value="Chromosome"/>
</dbReference>
<keyword evidence="9" id="KW-0067">ATP-binding</keyword>
<gene>
    <name evidence="17" type="ORF">HFC64_13520</name>
    <name evidence="18" type="ORF">SSOP1_0378</name>
    <name evidence="9" type="ORF">SULA_1419</name>
    <name evidence="7" type="ORF">SULB_1420</name>
    <name evidence="8" type="ORF">SULC_1418</name>
    <name evidence="10" type="ORF">SULG_07055</name>
    <name evidence="11" type="ORF">SULH_07055</name>
    <name evidence="12" type="ORF">SULI_07055</name>
    <name evidence="13" type="ORF">SULM_07055</name>
    <name evidence="14" type="ORF">SULN_07055</name>
    <name evidence="15" type="ORF">SULO_07065</name>
    <name evidence="16" type="ORF">SULZ_07295</name>
</gene>
<evidence type="ECO:0000313" key="7">
    <source>
        <dbReference type="EMBL" id="AKA73701.1"/>
    </source>
</evidence>
<dbReference type="InterPro" id="IPR003593">
    <property type="entry name" value="AAA+_ATPase"/>
</dbReference>
<dbReference type="EMBL" id="CP033241">
    <property type="protein sequence ID" value="AZF83886.1"/>
    <property type="molecule type" value="Genomic_DNA"/>
</dbReference>
<dbReference type="GO" id="GO:0005524">
    <property type="term" value="F:ATP binding"/>
    <property type="evidence" value="ECO:0007669"/>
    <property type="project" value="UniProtKB-KW"/>
</dbReference>
<comment type="similarity">
    <text evidence="1">Belongs to the HerA family.</text>
</comment>
<feature type="transmembrane region" description="Helical" evidence="5">
    <location>
        <begin position="69"/>
        <end position="92"/>
    </location>
</feature>
<evidence type="ECO:0000313" key="25">
    <source>
        <dbReference type="Proteomes" id="UP000273194"/>
    </source>
</evidence>
<keyword evidence="5" id="KW-1133">Transmembrane helix</keyword>
<evidence type="ECO:0000313" key="15">
    <source>
        <dbReference type="EMBL" id="AZF81250.1"/>
    </source>
</evidence>
<dbReference type="EMBL" id="CP033237">
    <property type="protein sequence ID" value="AZF73412.1"/>
    <property type="molecule type" value="Genomic_DNA"/>
</dbReference>
<dbReference type="EMBL" id="CP033240">
    <property type="protein sequence ID" value="AZF81250.1"/>
    <property type="molecule type" value="Genomic_DNA"/>
</dbReference>
<dbReference type="EMBL" id="LT549890">
    <property type="protein sequence ID" value="SAI83933.1"/>
    <property type="molecule type" value="Genomic_DNA"/>
</dbReference>
<dbReference type="Proteomes" id="UP000282269">
    <property type="component" value="Chromosome"/>
</dbReference>
<evidence type="ECO:0000313" key="26">
    <source>
        <dbReference type="Proteomes" id="UP000273443"/>
    </source>
</evidence>
<dbReference type="EMBL" id="CP011057">
    <property type="protein sequence ID" value="AKA79091.1"/>
    <property type="molecule type" value="Genomic_DNA"/>
</dbReference>
<evidence type="ECO:0000313" key="23">
    <source>
        <dbReference type="Proteomes" id="UP000267993"/>
    </source>
</evidence>
<dbReference type="EMBL" id="CP033238">
    <property type="protein sequence ID" value="AZF76036.1"/>
    <property type="molecule type" value="Genomic_DNA"/>
</dbReference>
<evidence type="ECO:0000259" key="6">
    <source>
        <dbReference type="SMART" id="SM00382"/>
    </source>
</evidence>
<dbReference type="Proteomes" id="UP000033085">
    <property type="component" value="Chromosome"/>
</dbReference>
<reference evidence="9" key="5">
    <citation type="submission" date="2018-10" db="EMBL/GenBank/DDBJ databases">
        <authorList>
            <person name="McCarthy S."/>
            <person name="Gradnigo J."/>
            <person name="Johnson T."/>
            <person name="Payne S."/>
            <person name="Lipzen A."/>
            <person name="Schackwitz W."/>
            <person name="Martin J."/>
            <person name="Moriyama E."/>
            <person name="Blum P."/>
        </authorList>
    </citation>
    <scope>NUCLEOTIDE SEQUENCE</scope>
    <source>
        <strain evidence="7">SARC-B</strain>
        <strain evidence="8">SARC-C</strain>
        <strain evidence="9">SULA</strain>
    </source>
</reference>
<dbReference type="PANTHER" id="PTHR42957:SF1">
    <property type="entry name" value="HELICASE MJ1565-RELATED"/>
    <property type="match status" value="1"/>
</dbReference>
<comment type="catalytic activity">
    <reaction evidence="4">
        <text>ATP + H2O = ADP + phosphate + H(+)</text>
        <dbReference type="Rhea" id="RHEA:13065"/>
        <dbReference type="ChEBI" id="CHEBI:15377"/>
        <dbReference type="ChEBI" id="CHEBI:15378"/>
        <dbReference type="ChEBI" id="CHEBI:30616"/>
        <dbReference type="ChEBI" id="CHEBI:43474"/>
        <dbReference type="ChEBI" id="CHEBI:456216"/>
        <dbReference type="EC" id="5.6.2.4"/>
    </reaction>
</comment>
<dbReference type="AlphaFoldDB" id="A0A0E3GWH7"/>
<dbReference type="InterPro" id="IPR027417">
    <property type="entry name" value="P-loop_NTPase"/>
</dbReference>
<protein>
    <submittedName>
        <fullName evidence="9">ATP-binding protein</fullName>
    </submittedName>
    <submittedName>
        <fullName evidence="18">ATPase AAA</fullName>
    </submittedName>
</protein>
<dbReference type="Proteomes" id="UP000273443">
    <property type="component" value="Chromosome"/>
</dbReference>
<evidence type="ECO:0000256" key="5">
    <source>
        <dbReference type="SAM" id="Phobius"/>
    </source>
</evidence>
<comment type="catalytic activity">
    <reaction evidence="3">
        <text>ATP + H2O = ADP + phosphate + H(+)</text>
        <dbReference type="Rhea" id="RHEA:13065"/>
        <dbReference type="ChEBI" id="CHEBI:15377"/>
        <dbReference type="ChEBI" id="CHEBI:15378"/>
        <dbReference type="ChEBI" id="CHEBI:30616"/>
        <dbReference type="ChEBI" id="CHEBI:43474"/>
        <dbReference type="ChEBI" id="CHEBI:456216"/>
        <dbReference type="EC" id="5.6.2.3"/>
    </reaction>
</comment>
<proteinExistence type="inferred from homology"/>
<dbReference type="Proteomes" id="UP000278715">
    <property type="component" value="Chromosome"/>
</dbReference>
<dbReference type="EMBL" id="CP033236">
    <property type="protein sequence ID" value="AZF70792.1"/>
    <property type="molecule type" value="Genomic_DNA"/>
</dbReference>
<evidence type="ECO:0000313" key="18">
    <source>
        <dbReference type="EMBL" id="SAI83933.1"/>
    </source>
</evidence>
<feature type="transmembrane region" description="Helical" evidence="5">
    <location>
        <begin position="139"/>
        <end position="155"/>
    </location>
</feature>
<evidence type="ECO:0000313" key="21">
    <source>
        <dbReference type="Proteomes" id="UP000033106"/>
    </source>
</evidence>
<dbReference type="PATRIC" id="fig|2287.6.peg.1463"/>
<dbReference type="OMA" id="WIRIIVG"/>
<evidence type="ECO:0000313" key="16">
    <source>
        <dbReference type="EMBL" id="AZF83886.1"/>
    </source>
</evidence>
<dbReference type="Proteomes" id="UP000275843">
    <property type="component" value="Chromosome"/>
</dbReference>
<evidence type="ECO:0000256" key="4">
    <source>
        <dbReference type="ARBA" id="ARBA00048988"/>
    </source>
</evidence>
<dbReference type="EMBL" id="CP050869">
    <property type="protein sequence ID" value="QPG50692.1"/>
    <property type="molecule type" value="Genomic_DNA"/>
</dbReference>
<dbReference type="EMBL" id="CP033235">
    <property type="protein sequence ID" value="AZF68172.1"/>
    <property type="molecule type" value="Genomic_DNA"/>
</dbReference>
<dbReference type="RefSeq" id="WP_009988797.1">
    <property type="nucleotide sequence ID" value="NZ_CP011055.2"/>
</dbReference>
<comment type="catalytic activity">
    <reaction evidence="2">
        <text>Couples ATP hydrolysis with the unwinding of duplex DNA by translocating in the 3'-5' direction.</text>
        <dbReference type="EC" id="5.6.2.4"/>
    </reaction>
</comment>
<evidence type="ECO:0000313" key="29">
    <source>
        <dbReference type="Proteomes" id="UP000282269"/>
    </source>
</evidence>
<evidence type="ECO:0000313" key="24">
    <source>
        <dbReference type="Proteomes" id="UP000269431"/>
    </source>
</evidence>
<dbReference type="Proteomes" id="UP000267993">
    <property type="component" value="Chromosome"/>
</dbReference>
<feature type="transmembrane region" description="Helical" evidence="5">
    <location>
        <begin position="40"/>
        <end position="62"/>
    </location>
</feature>
<dbReference type="Proteomes" id="UP000594632">
    <property type="component" value="Chromosome"/>
</dbReference>
<dbReference type="SUPFAM" id="SSF52540">
    <property type="entry name" value="P-loop containing nucleoside triphosphate hydrolases"/>
    <property type="match status" value="1"/>
</dbReference>
<keyword evidence="5" id="KW-0472">Membrane</keyword>
<dbReference type="EMBL" id="CP011055">
    <property type="protein sequence ID" value="AKA73701.1"/>
    <property type="molecule type" value="Genomic_DNA"/>
</dbReference>
<evidence type="ECO:0000313" key="13">
    <source>
        <dbReference type="EMBL" id="AZF76036.1"/>
    </source>
</evidence>
<evidence type="ECO:0000313" key="14">
    <source>
        <dbReference type="EMBL" id="AZF78647.1"/>
    </source>
</evidence>
<dbReference type="KEGG" id="ssoa:SULA_1419"/>
<dbReference type="KEGG" id="ssof:SULC_1418"/>
<accession>A0A0E3GWH7</accession>
<reference evidence="23 24" key="4">
    <citation type="journal article" date="2018" name="Proc. Natl. Acad. Sci. U.S.A.">
        <title>Nonmutational mechanism of inheritance in the Archaeon Sulfolobus solfataricus.</title>
        <authorList>
            <person name="Payne S."/>
            <person name="McCarthy S."/>
            <person name="Johnson T."/>
            <person name="North E."/>
            <person name="Blum P."/>
        </authorList>
    </citation>
    <scope>NUCLEOTIDE SEQUENCE [LARGE SCALE GENOMIC DNA]</scope>
    <source>
        <strain evidence="11 23">SARC-H</strain>
        <strain evidence="12 27">SARC-I</strain>
        <strain evidence="14 28">SARC-N</strain>
        <strain evidence="15 29">SARC-O</strain>
        <strain evidence="16 24">SUL120</strain>
        <strain evidence="10 25">SULG</strain>
        <strain evidence="13 26">SULM</strain>
    </source>
</reference>
<dbReference type="Proteomes" id="UP000273194">
    <property type="component" value="Chromosome"/>
</dbReference>
<feature type="transmembrane region" description="Helical" evidence="5">
    <location>
        <begin position="185"/>
        <end position="205"/>
    </location>
</feature>
<dbReference type="KEGG" id="ssol:SULB_1420"/>
<evidence type="ECO:0000313" key="22">
    <source>
        <dbReference type="Proteomes" id="UP000076770"/>
    </source>
</evidence>
<evidence type="ECO:0000313" key="17">
    <source>
        <dbReference type="EMBL" id="QPG50692.1"/>
    </source>
</evidence>
<dbReference type="Pfam" id="PF01935">
    <property type="entry name" value="DUF87"/>
    <property type="match status" value="1"/>
</dbReference>
<dbReference type="GeneID" id="1455534"/>
<dbReference type="SMART" id="SM00382">
    <property type="entry name" value="AAA"/>
    <property type="match status" value="1"/>
</dbReference>
<reference evidence="19 20" key="1">
    <citation type="journal article" date="2015" name="Genome Announc.">
        <title>Complete Genome Sequence of Sulfolobus solfataricus Strain 98/2 and Evolved Derivatives.</title>
        <authorList>
            <person name="McCarthy S."/>
            <person name="Gradnigo J."/>
            <person name="Johnson T."/>
            <person name="Payne S."/>
            <person name="Lipzen A."/>
            <person name="Martin J."/>
            <person name="Schackwitz W."/>
            <person name="Moriyama E."/>
            <person name="Blum P."/>
        </authorList>
    </citation>
    <scope>NUCLEOTIDE SEQUENCE [LARGE SCALE GENOMIC DNA]</scope>
    <source>
        <strain evidence="19">98/2 SULC</strain>
        <strain evidence="7">SARC-B</strain>
        <strain evidence="8">SARC-C</strain>
        <strain evidence="9 21">SULA</strain>
        <strain evidence="20">SULB</strain>
    </source>
</reference>
<dbReference type="OrthoDB" id="107033at2157"/>
<reference evidence="18" key="2">
    <citation type="submission" date="2016-04" db="EMBL/GenBank/DDBJ databases">
        <authorList>
            <person name="Evans L.H."/>
            <person name="Alamgir A."/>
            <person name="Owens N."/>
            <person name="Weber N.D."/>
            <person name="Virtaneva K."/>
            <person name="Barbian K."/>
            <person name="Babar A."/>
            <person name="Rosenke K."/>
        </authorList>
    </citation>
    <scope>NUCLEOTIDE SEQUENCE</scope>
    <source>
        <strain evidence="18">P1</strain>
    </source>
</reference>
<dbReference type="EMBL" id="CP011056">
    <property type="protein sequence ID" value="AKA76398.1"/>
    <property type="molecule type" value="Genomic_DNA"/>
</dbReference>
<evidence type="ECO:0000313" key="9">
    <source>
        <dbReference type="EMBL" id="AKA79091.1"/>
    </source>
</evidence>
<feature type="transmembrane region" description="Helical" evidence="5">
    <location>
        <begin position="98"/>
        <end position="116"/>
    </location>
</feature>
<evidence type="ECO:0000313" key="10">
    <source>
        <dbReference type="EMBL" id="AZF68172.1"/>
    </source>
</evidence>
<dbReference type="InterPro" id="IPR008571">
    <property type="entry name" value="HerA-like"/>
</dbReference>
<dbReference type="GeneID" id="44129376"/>
<evidence type="ECO:0000313" key="30">
    <source>
        <dbReference type="Proteomes" id="UP000594632"/>
    </source>
</evidence>
<evidence type="ECO:0000256" key="2">
    <source>
        <dbReference type="ARBA" id="ARBA00034617"/>
    </source>
</evidence>